<dbReference type="Proteomes" id="UP000321720">
    <property type="component" value="Unassembled WGS sequence"/>
</dbReference>
<evidence type="ECO:0000313" key="3">
    <source>
        <dbReference type="EMBL" id="GEL94137.1"/>
    </source>
</evidence>
<comment type="caution">
    <text evidence="3">The sequence shown here is derived from an EMBL/GenBank/DDBJ whole genome shotgun (WGS) entry which is preliminary data.</text>
</comment>
<dbReference type="InterPro" id="IPR007560">
    <property type="entry name" value="Restrct_endonuc_IV_Mrr"/>
</dbReference>
<dbReference type="InterPro" id="IPR011335">
    <property type="entry name" value="Restrct_endonuc-II-like"/>
</dbReference>
<evidence type="ECO:0000256" key="1">
    <source>
        <dbReference type="SAM" id="MobiDB-lite"/>
    </source>
</evidence>
<feature type="domain" description="Restriction endonuclease type IV Mrr" evidence="2">
    <location>
        <begin position="20"/>
        <end position="134"/>
    </location>
</feature>
<dbReference type="Gene3D" id="3.40.1350.10">
    <property type="match status" value="1"/>
</dbReference>
<protein>
    <recommendedName>
        <fullName evidence="2">Restriction endonuclease type IV Mrr domain-containing protein</fullName>
    </recommendedName>
</protein>
<dbReference type="InterPro" id="IPR011856">
    <property type="entry name" value="tRNA_endonuc-like_dom_sf"/>
</dbReference>
<evidence type="ECO:0000313" key="4">
    <source>
        <dbReference type="Proteomes" id="UP000321720"/>
    </source>
</evidence>
<name>A0A511J810_9CELL</name>
<feature type="compositionally biased region" description="Polar residues" evidence="1">
    <location>
        <begin position="190"/>
        <end position="200"/>
    </location>
</feature>
<feature type="region of interest" description="Disordered" evidence="1">
    <location>
        <begin position="183"/>
        <end position="234"/>
    </location>
</feature>
<reference evidence="3 4" key="1">
    <citation type="submission" date="2019-07" db="EMBL/GenBank/DDBJ databases">
        <title>Whole genome shotgun sequence of Cellulomonas composti NBRC 100758.</title>
        <authorList>
            <person name="Hosoyama A."/>
            <person name="Uohara A."/>
            <person name="Ohji S."/>
            <person name="Ichikawa N."/>
        </authorList>
    </citation>
    <scope>NUCLEOTIDE SEQUENCE [LARGE SCALE GENOMIC DNA]</scope>
    <source>
        <strain evidence="3 4">NBRC 100758</strain>
    </source>
</reference>
<evidence type="ECO:0000259" key="2">
    <source>
        <dbReference type="Pfam" id="PF04471"/>
    </source>
</evidence>
<sequence>MNDPDDAVARATAHYPPADLTPGEFEAYVTTLFDALELGGAVDNLRVQTHEVVRGADGAYDFDATVRYELGGMDFLIVVEAKRHKNPIKRELVQVLHQKLQSVGAHKAVMVSTAPFQQGALDFALVHGIALVTVTEGRFAFQTRSSDPALRGTHCPGGRIAGREPRVRACSGRVLRTQRISRDPICMSHQVGSRSTSGPYSSAGGSGVHRSPRSSVPGHERSRCPRWSNSGDGR</sequence>
<organism evidence="3 4">
    <name type="scientific">Cellulomonas composti</name>
    <dbReference type="NCBI Taxonomy" id="266130"/>
    <lineage>
        <taxon>Bacteria</taxon>
        <taxon>Bacillati</taxon>
        <taxon>Actinomycetota</taxon>
        <taxon>Actinomycetes</taxon>
        <taxon>Micrococcales</taxon>
        <taxon>Cellulomonadaceae</taxon>
        <taxon>Cellulomonas</taxon>
    </lineage>
</organism>
<accession>A0A511J810</accession>
<dbReference type="GO" id="GO:0004519">
    <property type="term" value="F:endonuclease activity"/>
    <property type="evidence" value="ECO:0007669"/>
    <property type="project" value="InterPro"/>
</dbReference>
<dbReference type="GO" id="GO:0009307">
    <property type="term" value="P:DNA restriction-modification system"/>
    <property type="evidence" value="ECO:0007669"/>
    <property type="project" value="InterPro"/>
</dbReference>
<dbReference type="AlphaFoldDB" id="A0A511J810"/>
<dbReference type="Pfam" id="PF04471">
    <property type="entry name" value="Mrr_cat"/>
    <property type="match status" value="1"/>
</dbReference>
<dbReference type="EMBL" id="BJWG01000002">
    <property type="protein sequence ID" value="GEL94137.1"/>
    <property type="molecule type" value="Genomic_DNA"/>
</dbReference>
<dbReference type="SUPFAM" id="SSF52980">
    <property type="entry name" value="Restriction endonuclease-like"/>
    <property type="match status" value="1"/>
</dbReference>
<keyword evidence="4" id="KW-1185">Reference proteome</keyword>
<proteinExistence type="predicted"/>
<dbReference type="GO" id="GO:0003677">
    <property type="term" value="F:DNA binding"/>
    <property type="evidence" value="ECO:0007669"/>
    <property type="project" value="InterPro"/>
</dbReference>
<gene>
    <name evidence="3" type="ORF">CCO02nite_07950</name>
</gene>